<comment type="similarity">
    <text evidence="1">Belongs to the RHS family.</text>
</comment>
<accession>A0ABY0HMV0</accession>
<dbReference type="PRINTS" id="PR00394">
    <property type="entry name" value="RHSPROTEIN"/>
</dbReference>
<evidence type="ECO:0000313" key="4">
    <source>
        <dbReference type="Proteomes" id="UP000292985"/>
    </source>
</evidence>
<feature type="non-terminal residue" evidence="3">
    <location>
        <position position="1"/>
    </location>
</feature>
<dbReference type="Pfam" id="PF03527">
    <property type="entry name" value="RHS"/>
    <property type="match status" value="1"/>
</dbReference>
<evidence type="ECO:0000259" key="2">
    <source>
        <dbReference type="Pfam" id="PF03527"/>
    </source>
</evidence>
<dbReference type="EMBL" id="RCYA01000018">
    <property type="protein sequence ID" value="RYT40539.1"/>
    <property type="molecule type" value="Genomic_DNA"/>
</dbReference>
<keyword evidence="4" id="KW-1185">Reference proteome</keyword>
<dbReference type="NCBIfam" id="TIGR03696">
    <property type="entry name" value="Rhs_assc_core"/>
    <property type="match status" value="1"/>
</dbReference>
<dbReference type="PANTHER" id="PTHR32305">
    <property type="match status" value="1"/>
</dbReference>
<comment type="caution">
    <text evidence="3">The sequence shown here is derived from an EMBL/GenBank/DDBJ whole genome shotgun (WGS) entry which is preliminary data.</text>
</comment>
<dbReference type="RefSeq" id="WP_130098320.1">
    <property type="nucleotide sequence ID" value="NZ_RCYA01000018.1"/>
</dbReference>
<dbReference type="Proteomes" id="UP000292985">
    <property type="component" value="Unassembled WGS sequence"/>
</dbReference>
<sequence>RGELSEASRTWLAQCGLTPEQMKNQLEPEYTPERKIHLYHCDHRGLPLVLIDINGRVAWRAEFDEWGNVLREDNPHNLEQLIRLPGQQWDKETGLYYNRHRYYDPAQGRYITQDPIGLEGAWNLYQYPLNPVAYRDPLGLNGIGDFGNGFSNYCQQASSAVTHLSPGDAAGVIHNMETMHNAYNPLSEYVLGISEGSAVIAMAGMSFGVATVAEKGSACIENVANSMIKDGERNPKNLALICGKSIINKGSSKFQNKVSDYLIDTLLSYEQKQ</sequence>
<protein>
    <submittedName>
        <fullName evidence="3">RHS repeat protein</fullName>
    </submittedName>
</protein>
<dbReference type="InterPro" id="IPR050708">
    <property type="entry name" value="T6SS_VgrG/RHS"/>
</dbReference>
<proteinExistence type="inferred from homology"/>
<dbReference type="InterPro" id="IPR022385">
    <property type="entry name" value="Rhs_assc_core"/>
</dbReference>
<dbReference type="PANTHER" id="PTHR32305:SF15">
    <property type="entry name" value="PROTEIN RHSA-RELATED"/>
    <property type="match status" value="1"/>
</dbReference>
<evidence type="ECO:0000313" key="3">
    <source>
        <dbReference type="EMBL" id="RYT40539.1"/>
    </source>
</evidence>
<gene>
    <name evidence="3" type="ORF">EAJ18_23445</name>
</gene>
<dbReference type="Gene3D" id="2.180.10.10">
    <property type="entry name" value="RHS repeat-associated core"/>
    <property type="match status" value="1"/>
</dbReference>
<feature type="domain" description="RHS protein conserved region" evidence="2">
    <location>
        <begin position="36"/>
        <end position="73"/>
    </location>
</feature>
<reference evidence="3 4" key="1">
    <citation type="journal article" date="2019" name="Science, e1252229">
        <title>Invertible promoters mediate bacterial phase variation, antibiotic resistance, and host adaptation in the gut.</title>
        <authorList>
            <person name="Jiang X."/>
            <person name="Hall A.B."/>
            <person name="Arthur T.D."/>
            <person name="Plichta D.R."/>
            <person name="Covington C.T."/>
            <person name="Poyet M."/>
            <person name="Crothers J."/>
            <person name="Moses P.L."/>
            <person name="Tolonen A.C."/>
            <person name="Vlamakis H."/>
            <person name="Alm E.J."/>
            <person name="Xavier R.J."/>
        </authorList>
    </citation>
    <scope>NUCLEOTIDE SEQUENCE [LARGE SCALE GENOMIC DNA]</scope>
    <source>
        <strain evidence="4">ca_0067</strain>
    </source>
</reference>
<evidence type="ECO:0000256" key="1">
    <source>
        <dbReference type="ARBA" id="ARBA00009455"/>
    </source>
</evidence>
<organism evidence="3 4">
    <name type="scientific">Citrobacter amalonaticus</name>
    <dbReference type="NCBI Taxonomy" id="35703"/>
    <lineage>
        <taxon>Bacteria</taxon>
        <taxon>Pseudomonadati</taxon>
        <taxon>Pseudomonadota</taxon>
        <taxon>Gammaproteobacteria</taxon>
        <taxon>Enterobacterales</taxon>
        <taxon>Enterobacteriaceae</taxon>
        <taxon>Citrobacter</taxon>
    </lineage>
</organism>
<name>A0ABY0HMV0_CITAM</name>
<dbReference type="InterPro" id="IPR001826">
    <property type="entry name" value="RHS"/>
</dbReference>